<dbReference type="GO" id="GO:0006629">
    <property type="term" value="P:lipid metabolic process"/>
    <property type="evidence" value="ECO:0007669"/>
    <property type="project" value="InterPro"/>
</dbReference>
<dbReference type="OrthoDB" id="9769653at2"/>
<keyword evidence="1" id="KW-0472">Membrane</keyword>
<evidence type="ECO:0000313" key="4">
    <source>
        <dbReference type="Proteomes" id="UP000243524"/>
    </source>
</evidence>
<proteinExistence type="predicted"/>
<dbReference type="InterPro" id="IPR005804">
    <property type="entry name" value="FA_desaturase_dom"/>
</dbReference>
<dbReference type="InterPro" id="IPR012171">
    <property type="entry name" value="Fatty_acid_desaturase"/>
</dbReference>
<dbReference type="GO" id="GO:0016717">
    <property type="term" value="F:oxidoreductase activity, acting on paired donors, with oxidation of a pair of donors resulting in the reduction of molecular oxygen to two molecules of water"/>
    <property type="evidence" value="ECO:0007669"/>
    <property type="project" value="TreeGrafter"/>
</dbReference>
<comment type="caution">
    <text evidence="3">The sequence shown here is derived from an EMBL/GenBank/DDBJ whole genome shotgun (WGS) entry which is preliminary data.</text>
</comment>
<keyword evidence="1" id="KW-0812">Transmembrane</keyword>
<dbReference type="EMBL" id="PJNH01000004">
    <property type="protein sequence ID" value="PKR76881.1"/>
    <property type="molecule type" value="Genomic_DNA"/>
</dbReference>
<gene>
    <name evidence="3" type="ORF">CEY16_13800</name>
</gene>
<protein>
    <submittedName>
        <fullName evidence="3">Fatty acid desaturase</fullName>
    </submittedName>
</protein>
<accession>A0A2I0QRC3</accession>
<sequence length="347" mass="40581">MRNKKLAELKKSVKPFEDPDTRASVKQILNTIPPFILLWVLAYQSLSISVWLTMAFAVVAAGFVVRTFIIFHDCCHGSFFKNRKWNHALGTITGILTMFPYEKWKREHSIHHATSSNLDKRGTGDVWIMTVDEYVNASWKERLQYRFYRNPIVMFGLGPIFLFFITNRLNRKDAKKKERINTHVTTVSIIALSAVLIWAIGIEAFLLVQLPILLVSGSLGIWLFYVQHQFEDSYFEDEEYWDYVKAAIDGSSYYKLPRVLQWITGNIGYHHVHHLSPKVPNYNLEKVHENTPPLQKATTITVKSSLESIKFRLYDESKKRFVSFRQVKPLLKKSREKIEFENRKKAY</sequence>
<reference evidence="3 4" key="1">
    <citation type="submission" date="2017-06" db="EMBL/GenBank/DDBJ databases">
        <title>the draft geome sequence of Illustriluteabacillus marina B3227.</title>
        <authorList>
            <person name="He R.-H."/>
            <person name="Du Z.-J."/>
        </authorList>
    </citation>
    <scope>NUCLEOTIDE SEQUENCE [LARGE SCALE GENOMIC DNA]</scope>
    <source>
        <strain evidence="3 4">B3227</strain>
    </source>
</reference>
<feature type="domain" description="Fatty acid desaturase" evidence="2">
    <location>
        <begin position="50"/>
        <end position="293"/>
    </location>
</feature>
<name>A0A2I0QRC3_9BACI</name>
<evidence type="ECO:0000313" key="3">
    <source>
        <dbReference type="EMBL" id="PKR76881.1"/>
    </source>
</evidence>
<dbReference type="Proteomes" id="UP000243524">
    <property type="component" value="Unassembled WGS sequence"/>
</dbReference>
<feature type="transmembrane region" description="Helical" evidence="1">
    <location>
        <begin position="152"/>
        <end position="170"/>
    </location>
</feature>
<organism evidence="3 4">
    <name type="scientific">Halalkalibacillus sediminis</name>
    <dbReference type="NCBI Taxonomy" id="2018042"/>
    <lineage>
        <taxon>Bacteria</taxon>
        <taxon>Bacillati</taxon>
        <taxon>Bacillota</taxon>
        <taxon>Bacilli</taxon>
        <taxon>Bacillales</taxon>
        <taxon>Bacillaceae</taxon>
        <taxon>Halalkalibacillus</taxon>
    </lineage>
</organism>
<feature type="transmembrane region" description="Helical" evidence="1">
    <location>
        <begin position="182"/>
        <end position="200"/>
    </location>
</feature>
<feature type="transmembrane region" description="Helical" evidence="1">
    <location>
        <begin position="206"/>
        <end position="226"/>
    </location>
</feature>
<evidence type="ECO:0000256" key="1">
    <source>
        <dbReference type="SAM" id="Phobius"/>
    </source>
</evidence>
<keyword evidence="1" id="KW-1133">Transmembrane helix</keyword>
<feature type="transmembrane region" description="Helical" evidence="1">
    <location>
        <begin position="48"/>
        <end position="72"/>
    </location>
</feature>
<evidence type="ECO:0000259" key="2">
    <source>
        <dbReference type="Pfam" id="PF00487"/>
    </source>
</evidence>
<dbReference type="AlphaFoldDB" id="A0A2I0QRC3"/>
<dbReference type="PANTHER" id="PTHR19353:SF73">
    <property type="entry name" value="FATTY ACID DESATURASE"/>
    <property type="match status" value="1"/>
</dbReference>
<dbReference type="CDD" id="cd03507">
    <property type="entry name" value="Delta12-FADS-like"/>
    <property type="match status" value="1"/>
</dbReference>
<dbReference type="PANTHER" id="PTHR19353">
    <property type="entry name" value="FATTY ACID DESATURASE 2"/>
    <property type="match status" value="1"/>
</dbReference>
<dbReference type="GO" id="GO:0016020">
    <property type="term" value="C:membrane"/>
    <property type="evidence" value="ECO:0007669"/>
    <property type="project" value="TreeGrafter"/>
</dbReference>
<dbReference type="Pfam" id="PF00487">
    <property type="entry name" value="FA_desaturase"/>
    <property type="match status" value="1"/>
</dbReference>
<dbReference type="RefSeq" id="WP_101332631.1">
    <property type="nucleotide sequence ID" value="NZ_PJNH01000004.1"/>
</dbReference>
<keyword evidence="4" id="KW-1185">Reference proteome</keyword>